<evidence type="ECO:0000256" key="7">
    <source>
        <dbReference type="ARBA" id="ARBA00022640"/>
    </source>
</evidence>
<comment type="subcellular location">
    <subcellularLocation>
        <location evidence="1 17">Plastid</location>
        <location evidence="1 17">Chloroplast thylakoid membrane</location>
    </subcellularLocation>
</comment>
<keyword evidence="3 16" id="KW-0148">Chlorophyll</keyword>
<dbReference type="GO" id="GO:0046872">
    <property type="term" value="F:metal ion binding"/>
    <property type="evidence" value="ECO:0007669"/>
    <property type="project" value="UniProtKB-KW"/>
</dbReference>
<evidence type="ECO:0000256" key="10">
    <source>
        <dbReference type="ARBA" id="ARBA00022836"/>
    </source>
</evidence>
<comment type="similarity">
    <text evidence="2 17">Belongs to the light-harvesting chlorophyll a/b-binding (LHC) protein family.</text>
</comment>
<keyword evidence="19" id="KW-1185">Reference proteome</keyword>
<evidence type="ECO:0000256" key="14">
    <source>
        <dbReference type="ARBA" id="ARBA00023078"/>
    </source>
</evidence>
<evidence type="ECO:0000256" key="5">
    <source>
        <dbReference type="ARBA" id="ARBA00022531"/>
    </source>
</evidence>
<dbReference type="STRING" id="3821.A0A151T249"/>
<evidence type="ECO:0000256" key="1">
    <source>
        <dbReference type="ARBA" id="ARBA00004334"/>
    </source>
</evidence>
<sequence length="208" mass="21972">MAAVTSGAVLNGFGSHFLCGGKRSQDLLAASIGGKVGGAVSPKRVIVAVAAAPKKSWIPAVKGGGNFTDPEWLDGSLPGDYGFDPLGLGKDPAFLKWYREAELIHGRWAMAAVVGIFIGQAWSGVPWFEAGADPNALAPFSFGSLLGTQLLLMGWVESKRDGVYIPDTEKLERLKLAEIKHARIAMLAMLIFYFEAGQGKTPLGALGL</sequence>
<protein>
    <recommendedName>
        <fullName evidence="17">Chlorophyll a-b binding protein, chloroplastic</fullName>
    </recommendedName>
</protein>
<evidence type="ECO:0000256" key="6">
    <source>
        <dbReference type="ARBA" id="ARBA00022553"/>
    </source>
</evidence>
<evidence type="ECO:0000256" key="17">
    <source>
        <dbReference type="RuleBase" id="RU363080"/>
    </source>
</evidence>
<keyword evidence="13 17" id="KW-0157">Chromophore</keyword>
<keyword evidence="7 17" id="KW-0934">Plastid</keyword>
<evidence type="ECO:0000256" key="4">
    <source>
        <dbReference type="ARBA" id="ARBA00022528"/>
    </source>
</evidence>
<dbReference type="AlphaFoldDB" id="A0A151T249"/>
<evidence type="ECO:0000256" key="13">
    <source>
        <dbReference type="ARBA" id="ARBA00022991"/>
    </source>
</evidence>
<dbReference type="GO" id="GO:0009523">
    <property type="term" value="C:photosystem II"/>
    <property type="evidence" value="ECO:0007669"/>
    <property type="project" value="UniProtKB-KW"/>
</dbReference>
<keyword evidence="15" id="KW-0472">Membrane</keyword>
<evidence type="ECO:0000256" key="11">
    <source>
        <dbReference type="ARBA" id="ARBA00022842"/>
    </source>
</evidence>
<evidence type="ECO:0000256" key="9">
    <source>
        <dbReference type="ARBA" id="ARBA00022723"/>
    </source>
</evidence>
<dbReference type="EMBL" id="CM003611">
    <property type="protein sequence ID" value="KYP61133.1"/>
    <property type="molecule type" value="Genomic_DNA"/>
</dbReference>
<evidence type="ECO:0000256" key="8">
    <source>
        <dbReference type="ARBA" id="ARBA00022692"/>
    </source>
</evidence>
<dbReference type="PANTHER" id="PTHR21649">
    <property type="entry name" value="CHLOROPHYLL A/B BINDING PROTEIN"/>
    <property type="match status" value="1"/>
</dbReference>
<dbReference type="Pfam" id="PF00504">
    <property type="entry name" value="Chloroa_b-bind"/>
    <property type="match status" value="1"/>
</dbReference>
<dbReference type="Gramene" id="C.cajan_22884.t">
    <property type="protein sequence ID" value="C.cajan_22884.t"/>
    <property type="gene ID" value="C.cajan_22884"/>
</dbReference>
<dbReference type="GO" id="GO:0009765">
    <property type="term" value="P:photosynthesis, light harvesting"/>
    <property type="evidence" value="ECO:0007669"/>
    <property type="project" value="InterPro"/>
</dbReference>
<dbReference type="GO" id="GO:0016168">
    <property type="term" value="F:chlorophyll binding"/>
    <property type="evidence" value="ECO:0007669"/>
    <property type="project" value="UniProtKB-KW"/>
</dbReference>
<name>A0A151T249_CAJCA</name>
<gene>
    <name evidence="18" type="ORF">KK1_023557</name>
</gene>
<comment type="function">
    <text evidence="17">The light-harvesting complex (LHC) functions as a light receptor, it captures and delivers excitation energy to photosystems with which it is closely associated.</text>
</comment>
<keyword evidence="11" id="KW-0460">Magnesium</keyword>
<reference evidence="18 19" key="1">
    <citation type="journal article" date="2012" name="Nat. Biotechnol.">
        <title>Draft genome sequence of pigeonpea (Cajanus cajan), an orphan legume crop of resource-poor farmers.</title>
        <authorList>
            <person name="Varshney R.K."/>
            <person name="Chen W."/>
            <person name="Li Y."/>
            <person name="Bharti A.K."/>
            <person name="Saxena R.K."/>
            <person name="Schlueter J.A."/>
            <person name="Donoghue M.T."/>
            <person name="Azam S."/>
            <person name="Fan G."/>
            <person name="Whaley A.M."/>
            <person name="Farmer A.D."/>
            <person name="Sheridan J."/>
            <person name="Iwata A."/>
            <person name="Tuteja R."/>
            <person name="Penmetsa R.V."/>
            <person name="Wu W."/>
            <person name="Upadhyaya H.D."/>
            <person name="Yang S.P."/>
            <person name="Shah T."/>
            <person name="Saxena K.B."/>
            <person name="Michael T."/>
            <person name="McCombie W.R."/>
            <person name="Yang B."/>
            <person name="Zhang G."/>
            <person name="Yang H."/>
            <person name="Wang J."/>
            <person name="Spillane C."/>
            <person name="Cook D.R."/>
            <person name="May G.D."/>
            <person name="Xu X."/>
            <person name="Jackson S.A."/>
        </authorList>
    </citation>
    <scope>NUCLEOTIDE SEQUENCE [LARGE SCALE GENOMIC DNA]</scope>
    <source>
        <strain evidence="19">cv. Asha</strain>
    </source>
</reference>
<dbReference type="InterPro" id="IPR001344">
    <property type="entry name" value="Chloro_AB-bd_pln"/>
</dbReference>
<dbReference type="GO" id="GO:0009535">
    <property type="term" value="C:chloroplast thylakoid membrane"/>
    <property type="evidence" value="ECO:0007669"/>
    <property type="project" value="UniProtKB-SubCell"/>
</dbReference>
<keyword evidence="9" id="KW-0479">Metal-binding</keyword>
<organism evidence="18 19">
    <name type="scientific">Cajanus cajan</name>
    <name type="common">Pigeon pea</name>
    <name type="synonym">Cajanus indicus</name>
    <dbReference type="NCBI Taxonomy" id="3821"/>
    <lineage>
        <taxon>Eukaryota</taxon>
        <taxon>Viridiplantae</taxon>
        <taxon>Streptophyta</taxon>
        <taxon>Embryophyta</taxon>
        <taxon>Tracheophyta</taxon>
        <taxon>Spermatophyta</taxon>
        <taxon>Magnoliopsida</taxon>
        <taxon>eudicotyledons</taxon>
        <taxon>Gunneridae</taxon>
        <taxon>Pentapetalae</taxon>
        <taxon>rosids</taxon>
        <taxon>fabids</taxon>
        <taxon>Fabales</taxon>
        <taxon>Fabaceae</taxon>
        <taxon>Papilionoideae</taxon>
        <taxon>50 kb inversion clade</taxon>
        <taxon>NPAAA clade</taxon>
        <taxon>indigoferoid/millettioid clade</taxon>
        <taxon>Phaseoleae</taxon>
        <taxon>Cajanus</taxon>
    </lineage>
</organism>
<proteinExistence type="inferred from homology"/>
<feature type="binding site" evidence="16">
    <location>
        <position position="107"/>
    </location>
    <ligand>
        <name>chlorophyll b</name>
        <dbReference type="ChEBI" id="CHEBI:61721"/>
        <label>2</label>
    </ligand>
</feature>
<keyword evidence="17" id="KW-0604">Photosystem II</keyword>
<keyword evidence="14 17" id="KW-0793">Thylakoid</keyword>
<evidence type="ECO:0000256" key="15">
    <source>
        <dbReference type="ARBA" id="ARBA00023136"/>
    </source>
</evidence>
<evidence type="ECO:0000256" key="2">
    <source>
        <dbReference type="ARBA" id="ARBA00007259"/>
    </source>
</evidence>
<keyword evidence="8" id="KW-0812">Transmembrane</keyword>
<dbReference type="OMA" id="RFICMAT"/>
<keyword evidence="12" id="KW-1133">Transmembrane helix</keyword>
<dbReference type="SUPFAM" id="SSF103511">
    <property type="entry name" value="Chlorophyll a-b binding protein"/>
    <property type="match status" value="1"/>
</dbReference>
<dbReference type="Proteomes" id="UP000075243">
    <property type="component" value="Chromosome 9"/>
</dbReference>
<evidence type="ECO:0000256" key="12">
    <source>
        <dbReference type="ARBA" id="ARBA00022989"/>
    </source>
</evidence>
<evidence type="ECO:0000313" key="19">
    <source>
        <dbReference type="Proteomes" id="UP000075243"/>
    </source>
</evidence>
<evidence type="ECO:0000256" key="3">
    <source>
        <dbReference type="ARBA" id="ARBA00022494"/>
    </source>
</evidence>
<dbReference type="Gene3D" id="1.10.3460.10">
    <property type="entry name" value="Chlorophyll a/b binding protein domain"/>
    <property type="match status" value="2"/>
</dbReference>
<dbReference type="GO" id="GO:0009522">
    <property type="term" value="C:photosystem I"/>
    <property type="evidence" value="ECO:0007669"/>
    <property type="project" value="UniProtKB-KW"/>
</dbReference>
<accession>A0A151T249</accession>
<feature type="binding site" description="axial binding residue" evidence="16">
    <location>
        <position position="105"/>
    </location>
    <ligand>
        <name>chlorophyll a</name>
        <dbReference type="ChEBI" id="CHEBI:58416"/>
        <label>2</label>
    </ligand>
    <ligandPart>
        <name>Mg</name>
        <dbReference type="ChEBI" id="CHEBI:25107"/>
    </ligandPart>
</feature>
<evidence type="ECO:0000256" key="16">
    <source>
        <dbReference type="PIRSR" id="PIRSR601344-1"/>
    </source>
</evidence>
<feature type="binding site" description="axial binding residue" evidence="16">
    <location>
        <position position="102"/>
    </location>
    <ligand>
        <name>chlorophyll a</name>
        <dbReference type="ChEBI" id="CHEBI:58416"/>
        <label>1</label>
    </ligand>
    <ligandPart>
        <name>Mg</name>
        <dbReference type="ChEBI" id="CHEBI:25107"/>
    </ligandPart>
</feature>
<keyword evidence="10 17" id="KW-0603">Photosystem I</keyword>
<keyword evidence="4 17" id="KW-0150">Chloroplast</keyword>
<evidence type="ECO:0000313" key="18">
    <source>
        <dbReference type="EMBL" id="KYP61133.1"/>
    </source>
</evidence>
<dbReference type="InterPro" id="IPR022796">
    <property type="entry name" value="Chloroa_b-bind"/>
</dbReference>
<keyword evidence="5 17" id="KW-0602">Photosynthesis</keyword>
<keyword evidence="6" id="KW-0597">Phosphoprotein</keyword>